<feature type="transmembrane region" description="Helical" evidence="1">
    <location>
        <begin position="60"/>
        <end position="81"/>
    </location>
</feature>
<evidence type="ECO:0000256" key="1">
    <source>
        <dbReference type="SAM" id="Phobius"/>
    </source>
</evidence>
<keyword evidence="1" id="KW-1133">Transmembrane helix</keyword>
<organism evidence="2 3">
    <name type="scientific">Orchesella dallaii</name>
    <dbReference type="NCBI Taxonomy" id="48710"/>
    <lineage>
        <taxon>Eukaryota</taxon>
        <taxon>Metazoa</taxon>
        <taxon>Ecdysozoa</taxon>
        <taxon>Arthropoda</taxon>
        <taxon>Hexapoda</taxon>
        <taxon>Collembola</taxon>
        <taxon>Entomobryomorpha</taxon>
        <taxon>Entomobryoidea</taxon>
        <taxon>Orchesellidae</taxon>
        <taxon>Orchesellinae</taxon>
        <taxon>Orchesella</taxon>
    </lineage>
</organism>
<dbReference type="EMBL" id="CAXLJM020000030">
    <property type="protein sequence ID" value="CAL8097649.1"/>
    <property type="molecule type" value="Genomic_DNA"/>
</dbReference>
<evidence type="ECO:0000313" key="3">
    <source>
        <dbReference type="Proteomes" id="UP001642540"/>
    </source>
</evidence>
<keyword evidence="1" id="KW-0472">Membrane</keyword>
<feature type="transmembrane region" description="Helical" evidence="1">
    <location>
        <begin position="124"/>
        <end position="146"/>
    </location>
</feature>
<name>A0ABP1QC82_9HEXA</name>
<gene>
    <name evidence="2" type="ORF">ODALV1_LOCUS9696</name>
</gene>
<evidence type="ECO:0000313" key="2">
    <source>
        <dbReference type="EMBL" id="CAL8097649.1"/>
    </source>
</evidence>
<comment type="caution">
    <text evidence="2">The sequence shown here is derived from an EMBL/GenBank/DDBJ whole genome shotgun (WGS) entry which is preliminary data.</text>
</comment>
<feature type="transmembrane region" description="Helical" evidence="1">
    <location>
        <begin position="20"/>
        <end position="40"/>
    </location>
</feature>
<proteinExistence type="predicted"/>
<keyword evidence="1" id="KW-0812">Transmembrane</keyword>
<accession>A0ABP1QC82</accession>
<keyword evidence="3" id="KW-1185">Reference proteome</keyword>
<sequence>MSAVFCPCMRLQTGVKLLSIIDALLTLLFVVVCVVTLVTVLNFDDQKLEGLKLKGYKNLLVAMVVLDMIVSILQFILDIILYNAAIKRSWAKCFVWLVVTGITLTKYIYNIAKNSTLPGFSASAYVYGILFFIFKLYEMVVVFSFIQQVRKQPSTEVEDINSYPAAAPMPIGAISQNQPYDPNGMQFSYDAPQYQAQYQNQYQNNVYSNV</sequence>
<reference evidence="2 3" key="1">
    <citation type="submission" date="2024-08" db="EMBL/GenBank/DDBJ databases">
        <authorList>
            <person name="Cucini C."/>
            <person name="Frati F."/>
        </authorList>
    </citation>
    <scope>NUCLEOTIDE SEQUENCE [LARGE SCALE GENOMIC DNA]</scope>
</reference>
<feature type="transmembrane region" description="Helical" evidence="1">
    <location>
        <begin position="93"/>
        <end position="112"/>
    </location>
</feature>
<protein>
    <submittedName>
        <fullName evidence="2">Uncharacterized protein</fullName>
    </submittedName>
</protein>
<dbReference type="Proteomes" id="UP001642540">
    <property type="component" value="Unassembled WGS sequence"/>
</dbReference>